<sequence>MAQTLLAVITKALPSETQFEDRLRDLSLRDRTAVLEHFDRLMPDFDVVIALPDAERMARGLARLRGTPVVLAQPDETADPTVARDHSGHKDAEVPDEHPNHWSLPTPDPLPEDLHTAVILTQQLQDGLPELLIALLAAKRGWSVGAVAAVVERSNFRGRTRLELQGMAVHAALQLADTPRGLELERRFPSPE</sequence>
<protein>
    <submittedName>
        <fullName evidence="2">Uncharacterized protein</fullName>
    </submittedName>
</protein>
<organism evidence="2 3">
    <name type="scientific">Deinococcus radiopugnans</name>
    <dbReference type="NCBI Taxonomy" id="57497"/>
    <lineage>
        <taxon>Bacteria</taxon>
        <taxon>Thermotogati</taxon>
        <taxon>Deinococcota</taxon>
        <taxon>Deinococci</taxon>
        <taxon>Deinococcales</taxon>
        <taxon>Deinococcaceae</taxon>
        <taxon>Deinococcus</taxon>
    </lineage>
</organism>
<proteinExistence type="predicted"/>
<evidence type="ECO:0000313" key="3">
    <source>
        <dbReference type="Proteomes" id="UP000030634"/>
    </source>
</evidence>
<name>A0A0A7KHR2_9DEIO</name>
<evidence type="ECO:0000256" key="1">
    <source>
        <dbReference type="SAM" id="MobiDB-lite"/>
    </source>
</evidence>
<evidence type="ECO:0000313" key="2">
    <source>
        <dbReference type="EMBL" id="AIZ45635.1"/>
    </source>
</evidence>
<dbReference type="Proteomes" id="UP000030634">
    <property type="component" value="Chromosome"/>
</dbReference>
<dbReference type="RefSeq" id="WP_039684818.1">
    <property type="nucleotide sequence ID" value="NZ_CP010028.1"/>
</dbReference>
<dbReference type="AlphaFoldDB" id="A0A0A7KHR2"/>
<feature type="region of interest" description="Disordered" evidence="1">
    <location>
        <begin position="75"/>
        <end position="101"/>
    </location>
</feature>
<feature type="compositionally biased region" description="Basic and acidic residues" evidence="1">
    <location>
        <begin position="82"/>
        <end position="100"/>
    </location>
</feature>
<dbReference type="HOGENOM" id="CLU_1568166_0_0_0"/>
<reference evidence="3" key="1">
    <citation type="submission" date="2014-11" db="EMBL/GenBank/DDBJ databases">
        <title>Hymenobacter sp. DG25B genome submission.</title>
        <authorList>
            <person name="Jung H.-Y."/>
            <person name="Kim M.K."/>
            <person name="Srinivasan S."/>
            <person name="Lim S."/>
        </authorList>
    </citation>
    <scope>NUCLEOTIDE SEQUENCE [LARGE SCALE GENOMIC DNA]</scope>
    <source>
        <strain evidence="3">DY59</strain>
    </source>
</reference>
<gene>
    <name evidence="2" type="ORF">QR90_11925</name>
</gene>
<dbReference type="KEGG" id="dsw:QR90_11925"/>
<dbReference type="EMBL" id="CP010028">
    <property type="protein sequence ID" value="AIZ45635.1"/>
    <property type="molecule type" value="Genomic_DNA"/>
</dbReference>
<accession>A0A0A7KHR2</accession>